<dbReference type="InterPro" id="IPR023214">
    <property type="entry name" value="HAD_sf"/>
</dbReference>
<dbReference type="HOGENOM" id="CLU_046931_1_0_1"/>
<accession>G7DYB3</accession>
<reference evidence="3 4" key="1">
    <citation type="journal article" date="2011" name="J. Gen. Appl. Microbiol.">
        <title>Draft genome sequencing of the enigmatic basidiomycete Mixia osmundae.</title>
        <authorList>
            <person name="Nishida H."/>
            <person name="Nagatsuka Y."/>
            <person name="Sugiyama J."/>
        </authorList>
    </citation>
    <scope>NUCLEOTIDE SEQUENCE [LARGE SCALE GENOMIC DNA]</scope>
    <source>
        <strain evidence="4">CBS 9802 / IAM 14324 / JCM 22182 / KY 12970</strain>
    </source>
</reference>
<dbReference type="InterPro" id="IPR051658">
    <property type="entry name" value="UBLCP1"/>
</dbReference>
<dbReference type="Gene3D" id="3.10.20.90">
    <property type="entry name" value="Phosphatidylinositol 3-kinase Catalytic Subunit, Chain A, domain 1"/>
    <property type="match status" value="1"/>
</dbReference>
<comment type="caution">
    <text evidence="3">The sequence shown here is derived from an EMBL/GenBank/DDBJ whole genome shotgun (WGS) entry which is preliminary data.</text>
</comment>
<dbReference type="eggNOG" id="KOG1605">
    <property type="taxonomic scope" value="Eukaryota"/>
</dbReference>
<keyword evidence="4" id="KW-1185">Reference proteome</keyword>
<dbReference type="PROSITE" id="PS50969">
    <property type="entry name" value="FCP1"/>
    <property type="match status" value="1"/>
</dbReference>
<dbReference type="OrthoDB" id="1711508at2759"/>
<name>G7DYB3_MIXOS</name>
<dbReference type="InterPro" id="IPR029071">
    <property type="entry name" value="Ubiquitin-like_domsf"/>
</dbReference>
<organism evidence="3 4">
    <name type="scientific">Mixia osmundae (strain CBS 9802 / IAM 14324 / JCM 22182 / KY 12970)</name>
    <dbReference type="NCBI Taxonomy" id="764103"/>
    <lineage>
        <taxon>Eukaryota</taxon>
        <taxon>Fungi</taxon>
        <taxon>Dikarya</taxon>
        <taxon>Basidiomycota</taxon>
        <taxon>Pucciniomycotina</taxon>
        <taxon>Mixiomycetes</taxon>
        <taxon>Mixiales</taxon>
        <taxon>Mixiaceae</taxon>
        <taxon>Mixia</taxon>
    </lineage>
</organism>
<feature type="domain" description="FCP1 homology" evidence="2">
    <location>
        <begin position="178"/>
        <end position="344"/>
    </location>
</feature>
<dbReference type="InterPro" id="IPR036412">
    <property type="entry name" value="HAD-like_sf"/>
</dbReference>
<evidence type="ECO:0000256" key="1">
    <source>
        <dbReference type="SAM" id="MobiDB-lite"/>
    </source>
</evidence>
<feature type="region of interest" description="Disordered" evidence="1">
    <location>
        <begin position="1"/>
        <end position="21"/>
    </location>
</feature>
<evidence type="ECO:0000313" key="4">
    <source>
        <dbReference type="Proteomes" id="UP000009131"/>
    </source>
</evidence>
<reference evidence="3 4" key="2">
    <citation type="journal article" date="2012" name="Open Biol.">
        <title>Characteristics of nucleosomes and linker DNA regions on the genome of the basidiomycete Mixia osmundae revealed by mono- and dinucleosome mapping.</title>
        <authorList>
            <person name="Nishida H."/>
            <person name="Kondo S."/>
            <person name="Matsumoto T."/>
            <person name="Suzuki Y."/>
            <person name="Yoshikawa H."/>
            <person name="Taylor T.D."/>
            <person name="Sugiyama J."/>
        </authorList>
    </citation>
    <scope>NUCLEOTIDE SEQUENCE [LARGE SCALE GENOMIC DNA]</scope>
    <source>
        <strain evidence="4">CBS 9802 / IAM 14324 / JCM 22182 / KY 12970</strain>
    </source>
</reference>
<dbReference type="RefSeq" id="XP_014570075.1">
    <property type="nucleotide sequence ID" value="XM_014714589.1"/>
</dbReference>
<sequence>MDDGIVDVTRPSETAVDELEPPFMEQPDPPTAAHHALEAVDAGDDNVYRLKMTHAGTRYELSVCETDTIYDLKLFCYSLTNVPPERQKIIGLVKGKLPSDELLVLDLHLSVGKVKDFMLVGTPEGDEIKELRQNSDILNDLDVDADAQGVIDPQLDRRNKRRIREAVEKWKPDIMLPPRKDAKLLVLDLDYTLLDCKTWGKNTTSEDFARPGLHEFLRRVTDAKWDIMIWSQTHWRYLEQKLLELNMIGGDNEYNIVTVLDRQTMFSVHSNRKGKIVRHEVKALQIIWDRFPEYTANNTVHIDDLSRNAVLQPQNLLKCHAFKNTTRGTTDRELYDMADYLEKIASLDDLSHLDHKQFRKYK</sequence>
<dbReference type="SMART" id="SM00577">
    <property type="entry name" value="CPDc"/>
    <property type="match status" value="1"/>
</dbReference>
<dbReference type="InParanoid" id="G7DYB3"/>
<proteinExistence type="predicted"/>
<dbReference type="InterPro" id="IPR004274">
    <property type="entry name" value="FCP1_dom"/>
</dbReference>
<dbReference type="STRING" id="764103.G7DYB3"/>
<dbReference type="GO" id="GO:0005634">
    <property type="term" value="C:nucleus"/>
    <property type="evidence" value="ECO:0007669"/>
    <property type="project" value="TreeGrafter"/>
</dbReference>
<dbReference type="SUPFAM" id="SSF56784">
    <property type="entry name" value="HAD-like"/>
    <property type="match status" value="1"/>
</dbReference>
<dbReference type="PANTHER" id="PTHR48493">
    <property type="entry name" value="UBIQUITIN-LIKE DOMAIN-CONTAINING CTD PHOSPHATASE 1"/>
    <property type="match status" value="1"/>
</dbReference>
<dbReference type="GO" id="GO:0004722">
    <property type="term" value="F:protein serine/threonine phosphatase activity"/>
    <property type="evidence" value="ECO:0007669"/>
    <property type="project" value="TreeGrafter"/>
</dbReference>
<dbReference type="Gene3D" id="3.40.50.1000">
    <property type="entry name" value="HAD superfamily/HAD-like"/>
    <property type="match status" value="1"/>
</dbReference>
<dbReference type="GO" id="GO:0090364">
    <property type="term" value="P:regulation of proteasome assembly"/>
    <property type="evidence" value="ECO:0007669"/>
    <property type="project" value="InterPro"/>
</dbReference>
<protein>
    <recommendedName>
        <fullName evidence="2">FCP1 homology domain-containing protein</fullName>
    </recommendedName>
</protein>
<dbReference type="SUPFAM" id="SSF54236">
    <property type="entry name" value="Ubiquitin-like"/>
    <property type="match status" value="1"/>
</dbReference>
<dbReference type="AlphaFoldDB" id="G7DYB3"/>
<dbReference type="EMBL" id="BABT02000062">
    <property type="protein sequence ID" value="GAA95573.1"/>
    <property type="molecule type" value="Genomic_DNA"/>
</dbReference>
<dbReference type="Pfam" id="PF03031">
    <property type="entry name" value="NIF"/>
    <property type="match status" value="1"/>
</dbReference>
<dbReference type="PANTHER" id="PTHR48493:SF1">
    <property type="entry name" value="UBIQUITIN-LIKE DOMAIN-CONTAINING CTD PHOSPHATASE 1"/>
    <property type="match status" value="1"/>
</dbReference>
<gene>
    <name evidence="3" type="primary">Mo02228</name>
    <name evidence="3" type="ORF">E5Q_02228</name>
</gene>
<evidence type="ECO:0000259" key="2">
    <source>
        <dbReference type="PROSITE" id="PS50969"/>
    </source>
</evidence>
<dbReference type="Proteomes" id="UP000009131">
    <property type="component" value="Unassembled WGS sequence"/>
</dbReference>
<evidence type="ECO:0000313" key="3">
    <source>
        <dbReference type="EMBL" id="GAA95573.1"/>
    </source>
</evidence>
<dbReference type="OMA" id="TVHTPKY"/>